<evidence type="ECO:0000313" key="2">
    <source>
        <dbReference type="Proteomes" id="UP000198836"/>
    </source>
</evidence>
<proteinExistence type="predicted"/>
<protein>
    <submittedName>
        <fullName evidence="1">Uncharacterized protein</fullName>
    </submittedName>
</protein>
<keyword evidence="2" id="KW-1185">Reference proteome</keyword>
<dbReference type="RefSeq" id="WP_090982457.1">
    <property type="nucleotide sequence ID" value="NZ_CP031708.1"/>
</dbReference>
<accession>A0A1I0T4G7</accession>
<sequence>MNITEFKKLLEKDSPDAHLSVQLRALWYDAKGDWHKAHDQVDQLGDLASARIHAYLHRKEGDTWNANYWYAKAGEKLPVLSLDQEWETLVQRFLAV</sequence>
<dbReference type="AlphaFoldDB" id="A0A1I0T4G7"/>
<dbReference type="Proteomes" id="UP000198836">
    <property type="component" value="Unassembled WGS sequence"/>
</dbReference>
<dbReference type="EMBL" id="FOJM01000006">
    <property type="protein sequence ID" value="SFA46688.1"/>
    <property type="molecule type" value="Genomic_DNA"/>
</dbReference>
<gene>
    <name evidence="1" type="ORF">SAMN04488511_10641</name>
</gene>
<dbReference type="STRING" id="332999.SAMN04488511_10641"/>
<dbReference type="GeneID" id="96614450"/>
<organism evidence="1 2">
    <name type="scientific">Pedobacter suwonensis</name>
    <dbReference type="NCBI Taxonomy" id="332999"/>
    <lineage>
        <taxon>Bacteria</taxon>
        <taxon>Pseudomonadati</taxon>
        <taxon>Bacteroidota</taxon>
        <taxon>Sphingobacteriia</taxon>
        <taxon>Sphingobacteriales</taxon>
        <taxon>Sphingobacteriaceae</taxon>
        <taxon>Pedobacter</taxon>
    </lineage>
</organism>
<evidence type="ECO:0000313" key="1">
    <source>
        <dbReference type="EMBL" id="SFA46688.1"/>
    </source>
</evidence>
<name>A0A1I0T4G7_9SPHI</name>
<dbReference type="OrthoDB" id="370799at2"/>
<reference evidence="2" key="1">
    <citation type="submission" date="2016-10" db="EMBL/GenBank/DDBJ databases">
        <authorList>
            <person name="Varghese N."/>
            <person name="Submissions S."/>
        </authorList>
    </citation>
    <scope>NUCLEOTIDE SEQUENCE [LARGE SCALE GENOMIC DNA]</scope>
    <source>
        <strain evidence="2">DSM 18130</strain>
    </source>
</reference>